<protein>
    <submittedName>
        <fullName evidence="2">Uncharacterized protein</fullName>
    </submittedName>
</protein>
<organism evidence="2 3">
    <name type="scientific">Blattamonas nauphoetae</name>
    <dbReference type="NCBI Taxonomy" id="2049346"/>
    <lineage>
        <taxon>Eukaryota</taxon>
        <taxon>Metamonada</taxon>
        <taxon>Preaxostyla</taxon>
        <taxon>Oxymonadida</taxon>
        <taxon>Blattamonas</taxon>
    </lineage>
</organism>
<feature type="region of interest" description="Disordered" evidence="1">
    <location>
        <begin position="52"/>
        <end position="74"/>
    </location>
</feature>
<comment type="caution">
    <text evidence="2">The sequence shown here is derived from an EMBL/GenBank/DDBJ whole genome shotgun (WGS) entry which is preliminary data.</text>
</comment>
<sequence length="171" mass="19452">MRFHHQPPHHQLPIQLIGERVCLRLPGRGGQRCNPALPPGFDPTLIQEPERADHSCSGYEDDREYHSTDAGQNPSQTRWSEFGCDVLAVETCRHTVCSSLVKLPDRLSTDVTFACSHSTRRALICCSRSSLRTEQHQKLITPVFTRHLSHFAAPASHTDLVIHHRSFRRRC</sequence>
<proteinExistence type="predicted"/>
<dbReference type="Proteomes" id="UP001281761">
    <property type="component" value="Unassembled WGS sequence"/>
</dbReference>
<evidence type="ECO:0000313" key="3">
    <source>
        <dbReference type="Proteomes" id="UP001281761"/>
    </source>
</evidence>
<evidence type="ECO:0000313" key="2">
    <source>
        <dbReference type="EMBL" id="KAK2952287.1"/>
    </source>
</evidence>
<accession>A0ABQ9XNW1</accession>
<dbReference type="EMBL" id="JARBJD010000106">
    <property type="protein sequence ID" value="KAK2952287.1"/>
    <property type="molecule type" value="Genomic_DNA"/>
</dbReference>
<keyword evidence="3" id="KW-1185">Reference proteome</keyword>
<evidence type="ECO:0000256" key="1">
    <source>
        <dbReference type="SAM" id="MobiDB-lite"/>
    </source>
</evidence>
<name>A0ABQ9XNW1_9EUKA</name>
<reference evidence="2 3" key="1">
    <citation type="journal article" date="2022" name="bioRxiv">
        <title>Genomics of Preaxostyla Flagellates Illuminates Evolutionary Transitions and the Path Towards Mitochondrial Loss.</title>
        <authorList>
            <person name="Novak L.V.F."/>
            <person name="Treitli S.C."/>
            <person name="Pyrih J."/>
            <person name="Halakuc P."/>
            <person name="Pipaliya S.V."/>
            <person name="Vacek V."/>
            <person name="Brzon O."/>
            <person name="Soukal P."/>
            <person name="Eme L."/>
            <person name="Dacks J.B."/>
            <person name="Karnkowska A."/>
            <person name="Elias M."/>
            <person name="Hampl V."/>
        </authorList>
    </citation>
    <scope>NUCLEOTIDE SEQUENCE [LARGE SCALE GENOMIC DNA]</scope>
    <source>
        <strain evidence="2">NAU3</strain>
        <tissue evidence="2">Gut</tissue>
    </source>
</reference>
<gene>
    <name evidence="2" type="ORF">BLNAU_12846</name>
</gene>